<dbReference type="EC" id="3.2.1.21" evidence="4 10"/>
<keyword evidence="9 10" id="KW-0624">Polysaccharide degradation</keyword>
<keyword evidence="6" id="KW-0136">Cellulose degradation</keyword>
<sequence>MCVMQIRSLAVVKILAVVPLLLLLLHVQSACAHGSKYDSTPNIYPSLLGGRNPTDTDWNLAYIKAREFVSQLTLLEKVNLTTGTGWQMGPCVGNTGSVPRLNFSAICLQDGPLGIRFTDLNSAFPAGIATGATFNKNLMYQRGNALGLENKAKGINVALAPCIGPIGRAAEAGRNWEGFGADPYLQGIAGAETVRGIQDAGVIATAKHYLLNEQEHFRQYAEWVGFGFDDLKEPYSANADDRVLREIYVWPFAEAVRAGVGSVMCSYNQANQSQACQNSYLLNKVLKDELGFQGFVMSDWLGQRSGVASALAGMDMTMPGDGIAWADGVSLYGPNLTLAVMNGSVPTWRLDDMVTRIMAAYFKVGQDPSTYPEPNFSSWTLDTKGDYFPSIDDSPYGVVNQHVDARSSVSSQVTRQIALESVVLLKNENEVLPLADFKKLAVVGSAAGPFSGGPNGCENRDCNNGTLATGWGSGSVNFPYMITPVEVINYRAAMSGFQVDYLLEDYDHTAASTYASAADVAIVFVSSDSGEGFVDVEGNLGDRNNLKLWHGGDELIKAVAAVNSKTVVVVEAVGAVDMEEWIEHENVTAVLYSLVPGQDIGFGLADVIFGAYNPSGRLPFTIAKDKDDYPASVVYNVTSPVPQINFTEGLYVDYRHFDKQEITPRFEFGFGMSYTNFTFSNFTVTVDEEADTGEYPTAPEAYLAPVFYNGTNSSLPDKSDVEYPKNFRKFENFVYPYLTASEAKKIEYDADAYPYPDDYSETQPDEPSPAGGASGGNPALFDNLVSVTAVITNTGTLDGAEVAQVYLSYPSDAEVEFPVKALRGFEKVELQAGQSYEVTFYLTRKDLSYYEVETGEWRIPRGEFEVLVGRSSRKHQVAGSFTLE</sequence>
<evidence type="ECO:0000256" key="1">
    <source>
        <dbReference type="ARBA" id="ARBA00000448"/>
    </source>
</evidence>
<evidence type="ECO:0000256" key="12">
    <source>
        <dbReference type="SAM" id="SignalP"/>
    </source>
</evidence>
<keyword evidence="8 10" id="KW-0326">Glycosidase</keyword>
<dbReference type="Pfam" id="PF01915">
    <property type="entry name" value="Glyco_hydro_3_C"/>
    <property type="match status" value="1"/>
</dbReference>
<keyword evidence="5 10" id="KW-0378">Hydrolase</keyword>
<dbReference type="GeneID" id="90040910"/>
<reference evidence="14 15" key="1">
    <citation type="submission" date="2024-03" db="EMBL/GenBank/DDBJ databases">
        <title>Genome-scale model development and genomic sequencing of the oleaginous clade Lipomyces.</title>
        <authorList>
            <consortium name="Lawrence Berkeley National Laboratory"/>
            <person name="Czajka J.J."/>
            <person name="Han Y."/>
            <person name="Kim J."/>
            <person name="Mondo S.J."/>
            <person name="Hofstad B.A."/>
            <person name="Robles A."/>
            <person name="Haridas S."/>
            <person name="Riley R."/>
            <person name="LaButti K."/>
            <person name="Pangilinan J."/>
            <person name="Andreopoulos W."/>
            <person name="Lipzen A."/>
            <person name="Yan J."/>
            <person name="Wang M."/>
            <person name="Ng V."/>
            <person name="Grigoriev I.V."/>
            <person name="Spatafora J.W."/>
            <person name="Magnuson J.K."/>
            <person name="Baker S.E."/>
            <person name="Pomraning K.R."/>
        </authorList>
    </citation>
    <scope>NUCLEOTIDE SEQUENCE [LARGE SCALE GENOMIC DNA]</scope>
    <source>
        <strain evidence="14 15">Phaff 52-87</strain>
    </source>
</reference>
<protein>
    <recommendedName>
        <fullName evidence="4 10">beta-glucosidase</fullName>
        <ecNumber evidence="4 10">3.2.1.21</ecNumber>
    </recommendedName>
</protein>
<feature type="signal peptide" evidence="12">
    <location>
        <begin position="1"/>
        <end position="32"/>
    </location>
</feature>
<dbReference type="InterPro" id="IPR001764">
    <property type="entry name" value="Glyco_hydro_3_N"/>
</dbReference>
<comment type="catalytic activity">
    <reaction evidence="1 10">
        <text>Hydrolysis of terminal, non-reducing beta-D-glucosyl residues with release of beta-D-glucose.</text>
        <dbReference type="EC" id="3.2.1.21"/>
    </reaction>
</comment>
<evidence type="ECO:0000256" key="5">
    <source>
        <dbReference type="ARBA" id="ARBA00022801"/>
    </source>
</evidence>
<evidence type="ECO:0000256" key="10">
    <source>
        <dbReference type="RuleBase" id="RU361161"/>
    </source>
</evidence>
<evidence type="ECO:0000256" key="3">
    <source>
        <dbReference type="ARBA" id="ARBA00005336"/>
    </source>
</evidence>
<evidence type="ECO:0000256" key="7">
    <source>
        <dbReference type="ARBA" id="ARBA00023277"/>
    </source>
</evidence>
<comment type="similarity">
    <text evidence="3 10">Belongs to the glycosyl hydrolase 3 family.</text>
</comment>
<dbReference type="InterPro" id="IPR036881">
    <property type="entry name" value="Glyco_hydro_3_C_sf"/>
</dbReference>
<organism evidence="14 15">
    <name type="scientific">Myxozyma melibiosi</name>
    <dbReference type="NCBI Taxonomy" id="54550"/>
    <lineage>
        <taxon>Eukaryota</taxon>
        <taxon>Fungi</taxon>
        <taxon>Dikarya</taxon>
        <taxon>Ascomycota</taxon>
        <taxon>Saccharomycotina</taxon>
        <taxon>Lipomycetes</taxon>
        <taxon>Lipomycetales</taxon>
        <taxon>Lipomycetaceae</taxon>
        <taxon>Myxozyma</taxon>
    </lineage>
</organism>
<dbReference type="SMART" id="SM01217">
    <property type="entry name" value="Fn3_like"/>
    <property type="match status" value="1"/>
</dbReference>
<feature type="region of interest" description="Disordered" evidence="11">
    <location>
        <begin position="754"/>
        <end position="775"/>
    </location>
</feature>
<keyword evidence="12" id="KW-0732">Signal</keyword>
<comment type="caution">
    <text evidence="14">The sequence shown here is derived from an EMBL/GenBank/DDBJ whole genome shotgun (WGS) entry which is preliminary data.</text>
</comment>
<keyword evidence="15" id="KW-1185">Reference proteome</keyword>
<dbReference type="SUPFAM" id="SSF51445">
    <property type="entry name" value="(Trans)glycosidases"/>
    <property type="match status" value="1"/>
</dbReference>
<dbReference type="EMBL" id="JBBJBU010000012">
    <property type="protein sequence ID" value="KAK7203350.1"/>
    <property type="molecule type" value="Genomic_DNA"/>
</dbReference>
<evidence type="ECO:0000313" key="15">
    <source>
        <dbReference type="Proteomes" id="UP001498771"/>
    </source>
</evidence>
<dbReference type="InterPro" id="IPR050288">
    <property type="entry name" value="Cellulose_deg_GH3"/>
</dbReference>
<evidence type="ECO:0000256" key="9">
    <source>
        <dbReference type="ARBA" id="ARBA00023326"/>
    </source>
</evidence>
<gene>
    <name evidence="14" type="ORF">BZA70DRAFT_77675</name>
</gene>
<dbReference type="Pfam" id="PF14310">
    <property type="entry name" value="Fn3-like"/>
    <property type="match status" value="1"/>
</dbReference>
<name>A0ABR1F0H1_9ASCO</name>
<evidence type="ECO:0000256" key="8">
    <source>
        <dbReference type="ARBA" id="ARBA00023295"/>
    </source>
</evidence>
<dbReference type="InterPro" id="IPR019800">
    <property type="entry name" value="Glyco_hydro_3_AS"/>
</dbReference>
<comment type="pathway">
    <text evidence="2 10">Glycan metabolism; cellulose degradation.</text>
</comment>
<dbReference type="InterPro" id="IPR017853">
    <property type="entry name" value="GH"/>
</dbReference>
<keyword evidence="7 10" id="KW-0119">Carbohydrate metabolism</keyword>
<dbReference type="PROSITE" id="PS00775">
    <property type="entry name" value="GLYCOSYL_HYDROL_F3"/>
    <property type="match status" value="1"/>
</dbReference>
<proteinExistence type="inferred from homology"/>
<dbReference type="Pfam" id="PF00933">
    <property type="entry name" value="Glyco_hydro_3"/>
    <property type="match status" value="1"/>
</dbReference>
<evidence type="ECO:0000256" key="11">
    <source>
        <dbReference type="SAM" id="MobiDB-lite"/>
    </source>
</evidence>
<dbReference type="InterPro" id="IPR026891">
    <property type="entry name" value="Fn3-like"/>
</dbReference>
<dbReference type="Proteomes" id="UP001498771">
    <property type="component" value="Unassembled WGS sequence"/>
</dbReference>
<dbReference type="PANTHER" id="PTHR42715">
    <property type="entry name" value="BETA-GLUCOSIDASE"/>
    <property type="match status" value="1"/>
</dbReference>
<dbReference type="PRINTS" id="PR00133">
    <property type="entry name" value="GLHYDRLASE3"/>
</dbReference>
<dbReference type="InterPro" id="IPR013783">
    <property type="entry name" value="Ig-like_fold"/>
</dbReference>
<dbReference type="InterPro" id="IPR002772">
    <property type="entry name" value="Glyco_hydro_3_C"/>
</dbReference>
<accession>A0ABR1F0H1</accession>
<evidence type="ECO:0000256" key="2">
    <source>
        <dbReference type="ARBA" id="ARBA00004987"/>
    </source>
</evidence>
<dbReference type="InterPro" id="IPR036962">
    <property type="entry name" value="Glyco_hydro_3_N_sf"/>
</dbReference>
<evidence type="ECO:0000256" key="4">
    <source>
        <dbReference type="ARBA" id="ARBA00012744"/>
    </source>
</evidence>
<dbReference type="PANTHER" id="PTHR42715:SF2">
    <property type="entry name" value="BETA-GLUCOSIDASE F-RELATED"/>
    <property type="match status" value="1"/>
</dbReference>
<dbReference type="Gene3D" id="3.20.20.300">
    <property type="entry name" value="Glycoside hydrolase, family 3, N-terminal domain"/>
    <property type="match status" value="1"/>
</dbReference>
<dbReference type="GO" id="GO:0016787">
    <property type="term" value="F:hydrolase activity"/>
    <property type="evidence" value="ECO:0007669"/>
    <property type="project" value="UniProtKB-KW"/>
</dbReference>
<feature type="domain" description="Fibronectin type III-like" evidence="13">
    <location>
        <begin position="801"/>
        <end position="872"/>
    </location>
</feature>
<dbReference type="Gene3D" id="3.40.50.1700">
    <property type="entry name" value="Glycoside hydrolase family 3 C-terminal domain"/>
    <property type="match status" value="1"/>
</dbReference>
<evidence type="ECO:0000259" key="13">
    <source>
        <dbReference type="SMART" id="SM01217"/>
    </source>
</evidence>
<dbReference type="SUPFAM" id="SSF52279">
    <property type="entry name" value="Beta-D-glucan exohydrolase, C-terminal domain"/>
    <property type="match status" value="1"/>
</dbReference>
<dbReference type="RefSeq" id="XP_064766383.1">
    <property type="nucleotide sequence ID" value="XM_064915398.1"/>
</dbReference>
<evidence type="ECO:0000256" key="6">
    <source>
        <dbReference type="ARBA" id="ARBA00023001"/>
    </source>
</evidence>
<dbReference type="Gene3D" id="2.60.40.10">
    <property type="entry name" value="Immunoglobulins"/>
    <property type="match status" value="1"/>
</dbReference>
<evidence type="ECO:0000313" key="14">
    <source>
        <dbReference type="EMBL" id="KAK7203350.1"/>
    </source>
</evidence>
<feature type="chain" id="PRO_5046778858" description="beta-glucosidase" evidence="12">
    <location>
        <begin position="33"/>
        <end position="884"/>
    </location>
</feature>